<dbReference type="AlphaFoldDB" id="A0A2P8DSC8"/>
<proteinExistence type="inferred from homology"/>
<dbReference type="SUPFAM" id="SSF144083">
    <property type="entry name" value="Magnesium transport protein CorA, transmembrane region"/>
    <property type="match status" value="1"/>
</dbReference>
<comment type="caution">
    <text evidence="9">The sequence shown here is derived from an EMBL/GenBank/DDBJ whole genome shotgun (WGS) entry which is preliminary data.</text>
</comment>
<dbReference type="PANTHER" id="PTHR46494:SF1">
    <property type="entry name" value="CORA FAMILY METAL ION TRANSPORTER (EUROFUNG)"/>
    <property type="match status" value="1"/>
</dbReference>
<dbReference type="Proteomes" id="UP000240542">
    <property type="component" value="Unassembled WGS sequence"/>
</dbReference>
<name>A0A2P8DSC8_9ACTN</name>
<gene>
    <name evidence="9" type="ORF">CLV63_102221</name>
</gene>
<dbReference type="Pfam" id="PF01544">
    <property type="entry name" value="CorA"/>
    <property type="match status" value="1"/>
</dbReference>
<dbReference type="InterPro" id="IPR045863">
    <property type="entry name" value="CorA_TM1_TM2"/>
</dbReference>
<dbReference type="InterPro" id="IPR045861">
    <property type="entry name" value="CorA_cytoplasmic_dom"/>
</dbReference>
<evidence type="ECO:0000256" key="3">
    <source>
        <dbReference type="ARBA" id="ARBA00022448"/>
    </source>
</evidence>
<comment type="similarity">
    <text evidence="2">Belongs to the CorA metal ion transporter (MIT) (TC 1.A.35) family.</text>
</comment>
<dbReference type="PANTHER" id="PTHR46494">
    <property type="entry name" value="CORA FAMILY METAL ION TRANSPORTER (EUROFUNG)"/>
    <property type="match status" value="1"/>
</dbReference>
<sequence>MPKLAGMLHSLLFRDGRPAEADLAPADLPDLHGPATIVWAECEPGDTDGIAEAAALTGIPRDRLDAVMARRHRGGVWHFDAGFALHMHVVRPQDADYTRLVVLLSTDAVVTCTDDPDLDFAPVLSAVESNDAIARHGTFALLHQLLEWLVNGYHQTALDVDDGIDGVEEILFDEAPAAIARVQRESHRLRRRLVLLRRAVLPLREAVDELRGTDPAAGDPWVDRHLADITRRLDHLVGLIESLREMLGSMLSTSINVQQNRLNITMKKLTGWAAVIAIPTFLSSWYGMNVMLPGQHQPWGAALAYGLVAGSAVAVYLSFRRRDWL</sequence>
<evidence type="ECO:0000256" key="7">
    <source>
        <dbReference type="ARBA" id="ARBA00023136"/>
    </source>
</evidence>
<reference evidence="9 10" key="1">
    <citation type="submission" date="2018-03" db="EMBL/GenBank/DDBJ databases">
        <title>Genomic Encyclopedia of Archaeal and Bacterial Type Strains, Phase II (KMG-II): from individual species to whole genera.</title>
        <authorList>
            <person name="Goeker M."/>
        </authorList>
    </citation>
    <scope>NUCLEOTIDE SEQUENCE [LARGE SCALE GENOMIC DNA]</scope>
    <source>
        <strain evidence="9 10">DSM 45312</strain>
    </source>
</reference>
<evidence type="ECO:0000256" key="8">
    <source>
        <dbReference type="SAM" id="Phobius"/>
    </source>
</evidence>
<evidence type="ECO:0000313" key="9">
    <source>
        <dbReference type="EMBL" id="PSL00095.1"/>
    </source>
</evidence>
<organism evidence="9 10">
    <name type="scientific">Murinocardiopsis flavida</name>
    <dbReference type="NCBI Taxonomy" id="645275"/>
    <lineage>
        <taxon>Bacteria</taxon>
        <taxon>Bacillati</taxon>
        <taxon>Actinomycetota</taxon>
        <taxon>Actinomycetes</taxon>
        <taxon>Streptosporangiales</taxon>
        <taxon>Nocardiopsidaceae</taxon>
        <taxon>Murinocardiopsis</taxon>
    </lineage>
</organism>
<evidence type="ECO:0000256" key="5">
    <source>
        <dbReference type="ARBA" id="ARBA00022692"/>
    </source>
</evidence>
<dbReference type="InterPro" id="IPR002523">
    <property type="entry name" value="MgTranspt_CorA/ZnTranspt_ZntB"/>
</dbReference>
<keyword evidence="7 8" id="KW-0472">Membrane</keyword>
<dbReference type="SUPFAM" id="SSF143865">
    <property type="entry name" value="CorA soluble domain-like"/>
    <property type="match status" value="1"/>
</dbReference>
<keyword evidence="10" id="KW-1185">Reference proteome</keyword>
<keyword evidence="3" id="KW-0813">Transport</keyword>
<dbReference type="GO" id="GO:0000287">
    <property type="term" value="F:magnesium ion binding"/>
    <property type="evidence" value="ECO:0007669"/>
    <property type="project" value="TreeGrafter"/>
</dbReference>
<feature type="transmembrane region" description="Helical" evidence="8">
    <location>
        <begin position="269"/>
        <end position="287"/>
    </location>
</feature>
<dbReference type="GO" id="GO:0015095">
    <property type="term" value="F:magnesium ion transmembrane transporter activity"/>
    <property type="evidence" value="ECO:0007669"/>
    <property type="project" value="TreeGrafter"/>
</dbReference>
<dbReference type="GO" id="GO:0005886">
    <property type="term" value="C:plasma membrane"/>
    <property type="evidence" value="ECO:0007669"/>
    <property type="project" value="UniProtKB-SubCell"/>
</dbReference>
<evidence type="ECO:0000313" key="10">
    <source>
        <dbReference type="Proteomes" id="UP000240542"/>
    </source>
</evidence>
<keyword evidence="5 8" id="KW-0812">Transmembrane</keyword>
<comment type="subcellular location">
    <subcellularLocation>
        <location evidence="1">Cell membrane</location>
        <topology evidence="1">Multi-pass membrane protein</topology>
    </subcellularLocation>
</comment>
<dbReference type="EMBL" id="PYGA01000002">
    <property type="protein sequence ID" value="PSL00095.1"/>
    <property type="molecule type" value="Genomic_DNA"/>
</dbReference>
<evidence type="ECO:0000256" key="6">
    <source>
        <dbReference type="ARBA" id="ARBA00022989"/>
    </source>
</evidence>
<dbReference type="GO" id="GO:0015087">
    <property type="term" value="F:cobalt ion transmembrane transporter activity"/>
    <property type="evidence" value="ECO:0007669"/>
    <property type="project" value="TreeGrafter"/>
</dbReference>
<protein>
    <submittedName>
        <fullName evidence="9">Magnesium transporter</fullName>
    </submittedName>
</protein>
<keyword evidence="4" id="KW-1003">Cell membrane</keyword>
<feature type="transmembrane region" description="Helical" evidence="8">
    <location>
        <begin position="299"/>
        <end position="319"/>
    </location>
</feature>
<evidence type="ECO:0000256" key="2">
    <source>
        <dbReference type="ARBA" id="ARBA00009765"/>
    </source>
</evidence>
<evidence type="ECO:0000256" key="4">
    <source>
        <dbReference type="ARBA" id="ARBA00022475"/>
    </source>
</evidence>
<keyword evidence="6 8" id="KW-1133">Transmembrane helix</keyword>
<dbReference type="GO" id="GO:0050897">
    <property type="term" value="F:cobalt ion binding"/>
    <property type="evidence" value="ECO:0007669"/>
    <property type="project" value="TreeGrafter"/>
</dbReference>
<accession>A0A2P8DSC8</accession>
<evidence type="ECO:0000256" key="1">
    <source>
        <dbReference type="ARBA" id="ARBA00004651"/>
    </source>
</evidence>
<dbReference type="Gene3D" id="1.20.58.340">
    <property type="entry name" value="Magnesium transport protein CorA, transmembrane region"/>
    <property type="match status" value="2"/>
</dbReference>